<dbReference type="AlphaFoldDB" id="A0A927CGW3"/>
<protein>
    <submittedName>
        <fullName evidence="1">DUF3231 family protein</fullName>
    </submittedName>
</protein>
<accession>A0A927CGW3</accession>
<evidence type="ECO:0000313" key="2">
    <source>
        <dbReference type="Proteomes" id="UP000632125"/>
    </source>
</evidence>
<gene>
    <name evidence="1" type="ORF">IDH41_01645</name>
</gene>
<dbReference type="Proteomes" id="UP000632125">
    <property type="component" value="Unassembled WGS sequence"/>
</dbReference>
<dbReference type="RefSeq" id="WP_190857707.1">
    <property type="nucleotide sequence ID" value="NZ_JACXIY010000002.1"/>
</dbReference>
<name>A0A927CGW3_9BACL</name>
<sequence length="337" mass="37771">METEHNIRLTSTEIAALWTTYQNDTLAKCVLSYFLSKVEDKEIKGVVELALSISETHIGQLTELFQSENFPIPLGFTGEDVNVNARRLFSDSFFLYYIKNMSKVGLTTYGMTYSMASRADTRTFFGDALRETMTLDKKVTQVLQNKGLYIRPPSIPTPDHIDFVKNQSFLFGGFFGFGEKRPLLSMEIGQLFANIQTNSLGKALLMGFAQVVRSQEIRDYLLTGKEISNNHIKSFSETCLDEDIPVPMTWDPDVMDSTEPPFSDKLILFHVSLLVTAGTANYAVSMAASPRKDVAANYVKLTAEIAAYANHGAKLMIENGWLEEPPQSPDRRKLVKA</sequence>
<keyword evidence="2" id="KW-1185">Reference proteome</keyword>
<proteinExistence type="predicted"/>
<dbReference type="Gene3D" id="1.20.1260.10">
    <property type="match status" value="2"/>
</dbReference>
<comment type="caution">
    <text evidence="1">The sequence shown here is derived from an EMBL/GenBank/DDBJ whole genome shotgun (WGS) entry which is preliminary data.</text>
</comment>
<reference evidence="1" key="1">
    <citation type="submission" date="2020-09" db="EMBL/GenBank/DDBJ databases">
        <title>A novel bacterium of genus Paenibacillus, isolated from South China Sea.</title>
        <authorList>
            <person name="Huang H."/>
            <person name="Mo K."/>
            <person name="Hu Y."/>
        </authorList>
    </citation>
    <scope>NUCLEOTIDE SEQUENCE</scope>
    <source>
        <strain evidence="1">IB182493</strain>
    </source>
</reference>
<dbReference type="InterPro" id="IPR021617">
    <property type="entry name" value="DUF3231"/>
</dbReference>
<dbReference type="Pfam" id="PF11553">
    <property type="entry name" value="DUF3231"/>
    <property type="match status" value="2"/>
</dbReference>
<dbReference type="InterPro" id="IPR012347">
    <property type="entry name" value="Ferritin-like"/>
</dbReference>
<evidence type="ECO:0000313" key="1">
    <source>
        <dbReference type="EMBL" id="MBD2867264.1"/>
    </source>
</evidence>
<organism evidence="1 2">
    <name type="scientific">Paenibacillus arenilitoris</name>
    <dbReference type="NCBI Taxonomy" id="2772299"/>
    <lineage>
        <taxon>Bacteria</taxon>
        <taxon>Bacillati</taxon>
        <taxon>Bacillota</taxon>
        <taxon>Bacilli</taxon>
        <taxon>Bacillales</taxon>
        <taxon>Paenibacillaceae</taxon>
        <taxon>Paenibacillus</taxon>
    </lineage>
</organism>
<dbReference type="EMBL" id="JACXIY010000002">
    <property type="protein sequence ID" value="MBD2867264.1"/>
    <property type="molecule type" value="Genomic_DNA"/>
</dbReference>